<dbReference type="Gene3D" id="3.40.1580.10">
    <property type="entry name" value="SMI1/KNR4-like"/>
    <property type="match status" value="1"/>
</dbReference>
<dbReference type="PANTHER" id="PTHR47432">
    <property type="entry name" value="CELL WALL ASSEMBLY REGULATOR SMI1"/>
    <property type="match status" value="1"/>
</dbReference>
<gene>
    <name evidence="2" type="ORF">V5E97_03280</name>
</gene>
<dbReference type="SMART" id="SM00860">
    <property type="entry name" value="SMI1_KNR4"/>
    <property type="match status" value="1"/>
</dbReference>
<dbReference type="AlphaFoldDB" id="A0AAU7CIS8"/>
<name>A0AAU7CIS8_9BACT</name>
<dbReference type="InterPro" id="IPR051873">
    <property type="entry name" value="KNR4/SMI1_regulator"/>
</dbReference>
<feature type="domain" description="Knr4/Smi1-like" evidence="1">
    <location>
        <begin position="148"/>
        <end position="312"/>
    </location>
</feature>
<dbReference type="GO" id="GO:0043332">
    <property type="term" value="C:mating projection tip"/>
    <property type="evidence" value="ECO:0007669"/>
    <property type="project" value="TreeGrafter"/>
</dbReference>
<dbReference type="EMBL" id="CP155447">
    <property type="protein sequence ID" value="XBH05055.1"/>
    <property type="molecule type" value="Genomic_DNA"/>
</dbReference>
<organism evidence="2">
    <name type="scientific">Singulisphaera sp. Ch08</name>
    <dbReference type="NCBI Taxonomy" id="3120278"/>
    <lineage>
        <taxon>Bacteria</taxon>
        <taxon>Pseudomonadati</taxon>
        <taxon>Planctomycetota</taxon>
        <taxon>Planctomycetia</taxon>
        <taxon>Isosphaerales</taxon>
        <taxon>Isosphaeraceae</taxon>
        <taxon>Singulisphaera</taxon>
    </lineage>
</organism>
<protein>
    <submittedName>
        <fullName evidence="2">SMI1/KNR4 family protein</fullName>
    </submittedName>
</protein>
<dbReference type="PANTHER" id="PTHR47432:SF1">
    <property type="entry name" value="CELL WALL ASSEMBLY REGULATOR SMI1"/>
    <property type="match status" value="1"/>
</dbReference>
<proteinExistence type="predicted"/>
<dbReference type="RefSeq" id="WP_406697849.1">
    <property type="nucleotide sequence ID" value="NZ_CP155447.1"/>
</dbReference>
<dbReference type="InterPro" id="IPR037883">
    <property type="entry name" value="Knr4/Smi1-like_sf"/>
</dbReference>
<reference evidence="2" key="1">
    <citation type="submission" date="2024-05" db="EMBL/GenBank/DDBJ databases">
        <title>Planctomycetes of the genus Singulisphaera possess chitinolytic capabilities.</title>
        <authorList>
            <person name="Ivanova A."/>
        </authorList>
    </citation>
    <scope>NUCLEOTIDE SEQUENCE</scope>
    <source>
        <strain evidence="2">Ch08T</strain>
    </source>
</reference>
<evidence type="ECO:0000259" key="1">
    <source>
        <dbReference type="SMART" id="SM00860"/>
    </source>
</evidence>
<dbReference type="InterPro" id="IPR018958">
    <property type="entry name" value="Knr4/Smi1-like_dom"/>
</dbReference>
<evidence type="ECO:0000313" key="2">
    <source>
        <dbReference type="EMBL" id="XBH05055.1"/>
    </source>
</evidence>
<dbReference type="SUPFAM" id="SSF160631">
    <property type="entry name" value="SMI1/KNR4-like"/>
    <property type="match status" value="1"/>
</dbReference>
<accession>A0AAU7CIS8</accession>
<dbReference type="Pfam" id="PF09346">
    <property type="entry name" value="SMI1_KNR4"/>
    <property type="match status" value="1"/>
</dbReference>
<sequence length="572" mass="65080">MDFPEEFDETEIVTHFLITAPIRWGPDDAGLLWNEVLPNGEVEIRFWTPDNDADRARLEAFWQACQQVDWDDVRVHEVPATEIKRPAFTMPVAAPAPPPKAGPAPEFTEQGLIRRVPHAPAPVAESWHRIEAWMSRHCPEVIAALLPGASETEIAEFEAVIGQKLPADVRESYRIHDGLGPIPMEYYERFEDDEDINASSPEFIHSLFYEMGLHSICGRRGREAILSNWADRGGSELIYHEYSECEVFPADAIQIRDDCRGWIPLFCSDGNCFGVDLAPGPTGVVGQVINFGNDENEFKFVLATSWAQFLEDYADELEAGNFVITGEPSDYDRELLMKRPRESPICGNWRHWAEAKLSPAFQAIATAPSSEPVPAAPETDRECRAVVEGFLSAYRAWELRWLAVRPVGQLGFHSVLERADGVFRWHAYTKKDLIQRGLPVPAAVTYVETIERSGKSYSEIQEDAWLKAHLDVGPHYQPAMAERRAIFAAHTTDWAQRSQSDAFVLHDSPRFDLEEYRDALVYQCDDDTAYVWSIRGNADRRFLLKREQGAWRIERLQAQFKDNQPFRSKTLM</sequence>